<evidence type="ECO:0000313" key="2">
    <source>
        <dbReference type="EMBL" id="GFD51739.1"/>
    </source>
</evidence>
<dbReference type="EMBL" id="BKCJ011773704">
    <property type="protein sequence ID" value="GFD51739.1"/>
    <property type="molecule type" value="Genomic_DNA"/>
</dbReference>
<feature type="non-terminal residue" evidence="2">
    <location>
        <position position="1"/>
    </location>
</feature>
<feature type="compositionally biased region" description="Acidic residues" evidence="1">
    <location>
        <begin position="24"/>
        <end position="33"/>
    </location>
</feature>
<accession>A0A699WX68</accession>
<dbReference type="AlphaFoldDB" id="A0A699WX68"/>
<reference evidence="2" key="1">
    <citation type="journal article" date="2019" name="Sci. Rep.">
        <title>Draft genome of Tanacetum cinerariifolium, the natural source of mosquito coil.</title>
        <authorList>
            <person name="Yamashiro T."/>
            <person name="Shiraishi A."/>
            <person name="Satake H."/>
            <person name="Nakayama K."/>
        </authorList>
    </citation>
    <scope>NUCLEOTIDE SEQUENCE</scope>
</reference>
<sequence length="111" mass="11410">NSLVTSEVSVSDPGSEEGTAVDPESVEGGEGESDLLSKTEGTGLSVLVTRIHSHTSASESGLGDEVGVDLNTSVVGHTLDKFDKSDGVDSPRNGSPYALKRSKLLLGRKAV</sequence>
<feature type="region of interest" description="Disordered" evidence="1">
    <location>
        <begin position="79"/>
        <end position="100"/>
    </location>
</feature>
<gene>
    <name evidence="2" type="ORF">Tci_923708</name>
</gene>
<comment type="caution">
    <text evidence="2">The sequence shown here is derived from an EMBL/GenBank/DDBJ whole genome shotgun (WGS) entry which is preliminary data.</text>
</comment>
<proteinExistence type="predicted"/>
<name>A0A699WX68_TANCI</name>
<feature type="non-terminal residue" evidence="2">
    <location>
        <position position="111"/>
    </location>
</feature>
<evidence type="ECO:0000256" key="1">
    <source>
        <dbReference type="SAM" id="MobiDB-lite"/>
    </source>
</evidence>
<protein>
    <submittedName>
        <fullName evidence="2">Uncharacterized protein</fullName>
    </submittedName>
</protein>
<feature type="region of interest" description="Disordered" evidence="1">
    <location>
        <begin position="1"/>
        <end position="39"/>
    </location>
</feature>
<feature type="compositionally biased region" description="Basic and acidic residues" evidence="1">
    <location>
        <begin position="79"/>
        <end position="89"/>
    </location>
</feature>
<organism evidence="2">
    <name type="scientific">Tanacetum cinerariifolium</name>
    <name type="common">Dalmatian daisy</name>
    <name type="synonym">Chrysanthemum cinerariifolium</name>
    <dbReference type="NCBI Taxonomy" id="118510"/>
    <lineage>
        <taxon>Eukaryota</taxon>
        <taxon>Viridiplantae</taxon>
        <taxon>Streptophyta</taxon>
        <taxon>Embryophyta</taxon>
        <taxon>Tracheophyta</taxon>
        <taxon>Spermatophyta</taxon>
        <taxon>Magnoliopsida</taxon>
        <taxon>eudicotyledons</taxon>
        <taxon>Gunneridae</taxon>
        <taxon>Pentapetalae</taxon>
        <taxon>asterids</taxon>
        <taxon>campanulids</taxon>
        <taxon>Asterales</taxon>
        <taxon>Asteraceae</taxon>
        <taxon>Asteroideae</taxon>
        <taxon>Anthemideae</taxon>
        <taxon>Anthemidinae</taxon>
        <taxon>Tanacetum</taxon>
    </lineage>
</organism>